<dbReference type="HAMAP" id="MF_01385">
    <property type="entry name" value="UreF"/>
    <property type="match status" value="1"/>
</dbReference>
<keyword evidence="2" id="KW-0143">Chaperone</keyword>
<evidence type="ECO:0008006" key="6">
    <source>
        <dbReference type="Google" id="ProtNLM"/>
    </source>
</evidence>
<dbReference type="STRING" id="188477.A0A433TBZ2"/>
<dbReference type="Pfam" id="PF01730">
    <property type="entry name" value="UreF"/>
    <property type="match status" value="1"/>
</dbReference>
<proteinExistence type="inferred from homology"/>
<dbReference type="PIRSF" id="PIRSF009467">
    <property type="entry name" value="Ureas_acces_UreF"/>
    <property type="match status" value="1"/>
</dbReference>
<dbReference type="Proteomes" id="UP000271974">
    <property type="component" value="Unassembled WGS sequence"/>
</dbReference>
<dbReference type="InterPro" id="IPR002639">
    <property type="entry name" value="UreF"/>
</dbReference>
<dbReference type="InterPro" id="IPR038277">
    <property type="entry name" value="UreF_sf"/>
</dbReference>
<dbReference type="PANTHER" id="PTHR33620:SF1">
    <property type="entry name" value="UREASE ACCESSORY PROTEIN F"/>
    <property type="match status" value="1"/>
</dbReference>
<keyword evidence="5" id="KW-1185">Reference proteome</keyword>
<organism evidence="4 5">
    <name type="scientific">Elysia chlorotica</name>
    <name type="common">Eastern emerald elysia</name>
    <name type="synonym">Sea slug</name>
    <dbReference type="NCBI Taxonomy" id="188477"/>
    <lineage>
        <taxon>Eukaryota</taxon>
        <taxon>Metazoa</taxon>
        <taxon>Spiralia</taxon>
        <taxon>Lophotrochozoa</taxon>
        <taxon>Mollusca</taxon>
        <taxon>Gastropoda</taxon>
        <taxon>Heterobranchia</taxon>
        <taxon>Euthyneura</taxon>
        <taxon>Panpulmonata</taxon>
        <taxon>Sacoglossa</taxon>
        <taxon>Placobranchoidea</taxon>
        <taxon>Plakobranchidae</taxon>
        <taxon>Elysia</taxon>
    </lineage>
</organism>
<accession>A0A433TBZ2</accession>
<dbReference type="AlphaFoldDB" id="A0A433TBZ2"/>
<comment type="similarity">
    <text evidence="3">Belongs to the UreF family.</text>
</comment>
<evidence type="ECO:0000256" key="1">
    <source>
        <dbReference type="ARBA" id="ARBA00022988"/>
    </source>
</evidence>
<evidence type="ECO:0000256" key="2">
    <source>
        <dbReference type="ARBA" id="ARBA00023186"/>
    </source>
</evidence>
<protein>
    <recommendedName>
        <fullName evidence="6">Urease accessory protein UreF</fullName>
    </recommendedName>
</protein>
<dbReference type="EMBL" id="RQTK01000469">
    <property type="protein sequence ID" value="RUS79132.1"/>
    <property type="molecule type" value="Genomic_DNA"/>
</dbReference>
<dbReference type="GO" id="GO:0016151">
    <property type="term" value="F:nickel cation binding"/>
    <property type="evidence" value="ECO:0007669"/>
    <property type="project" value="InterPro"/>
</dbReference>
<dbReference type="Gene3D" id="1.10.4190.10">
    <property type="entry name" value="Urease accessory protein UreF"/>
    <property type="match status" value="1"/>
</dbReference>
<dbReference type="PANTHER" id="PTHR33620">
    <property type="entry name" value="UREASE ACCESSORY PROTEIN F"/>
    <property type="match status" value="1"/>
</dbReference>
<keyword evidence="1" id="KW-0996">Nickel insertion</keyword>
<comment type="caution">
    <text evidence="4">The sequence shown here is derived from an EMBL/GenBank/DDBJ whole genome shotgun (WGS) entry which is preliminary data.</text>
</comment>
<dbReference type="OrthoDB" id="2550922at2759"/>
<name>A0A433TBZ2_ELYCH</name>
<gene>
    <name evidence="4" type="ORF">EGW08_013110</name>
</gene>
<evidence type="ECO:0000256" key="3">
    <source>
        <dbReference type="ARBA" id="ARBA00046339"/>
    </source>
</evidence>
<evidence type="ECO:0000313" key="5">
    <source>
        <dbReference type="Proteomes" id="UP000271974"/>
    </source>
</evidence>
<reference evidence="4 5" key="1">
    <citation type="submission" date="2019-01" db="EMBL/GenBank/DDBJ databases">
        <title>A draft genome assembly of the solar-powered sea slug Elysia chlorotica.</title>
        <authorList>
            <person name="Cai H."/>
            <person name="Li Q."/>
            <person name="Fang X."/>
            <person name="Li J."/>
            <person name="Curtis N.E."/>
            <person name="Altenburger A."/>
            <person name="Shibata T."/>
            <person name="Feng M."/>
            <person name="Maeda T."/>
            <person name="Schwartz J.A."/>
            <person name="Shigenobu S."/>
            <person name="Lundholm N."/>
            <person name="Nishiyama T."/>
            <person name="Yang H."/>
            <person name="Hasebe M."/>
            <person name="Li S."/>
            <person name="Pierce S.K."/>
            <person name="Wang J."/>
        </authorList>
    </citation>
    <scope>NUCLEOTIDE SEQUENCE [LARGE SCALE GENOMIC DNA]</scope>
    <source>
        <strain evidence="4">EC2010</strain>
        <tissue evidence="4">Whole organism of an adult</tissue>
    </source>
</reference>
<evidence type="ECO:0000313" key="4">
    <source>
        <dbReference type="EMBL" id="RUS79132.1"/>
    </source>
</evidence>
<sequence>MSSKMDQRQLFALLQLTDSAFPIGGFSHSLGLETFTQHYLVSRKKMEPEALLHALICIIENSGSLSLPFVRAAYNVIDKHNTAKDGRQQNPPAVPKAVVNSELNGQKTESLGTKQEANEKLSFAAQSLVQLDKLYEACSSNHIAKRASTRQGRSLLEASLYTFPDLARQGMGRLSIELPHCHHAVLHGTIMAGLGLGLEDAVSSFMFGIVRTLVATAVRLDALGAMEAQRVQWKLHEICADVIKRNKSKPVDEACVKFPVLDILQNTQDKLFAKLFYS</sequence>